<keyword evidence="2 7" id="KW-0349">Heme</keyword>
<dbReference type="RefSeq" id="WP_089823516.1">
    <property type="nucleotide sequence ID" value="NZ_FODV01000004.1"/>
</dbReference>
<dbReference type="InterPro" id="IPR017972">
    <property type="entry name" value="Cyt_P450_CS"/>
</dbReference>
<dbReference type="Proteomes" id="UP000199126">
    <property type="component" value="Unassembled WGS sequence"/>
</dbReference>
<evidence type="ECO:0000256" key="5">
    <source>
        <dbReference type="ARBA" id="ARBA00023004"/>
    </source>
</evidence>
<dbReference type="GO" id="GO:0020037">
    <property type="term" value="F:heme binding"/>
    <property type="evidence" value="ECO:0007669"/>
    <property type="project" value="InterPro"/>
</dbReference>
<evidence type="ECO:0000256" key="4">
    <source>
        <dbReference type="ARBA" id="ARBA00023002"/>
    </source>
</evidence>
<dbReference type="CDD" id="cd20620">
    <property type="entry name" value="CYP132-like"/>
    <property type="match status" value="1"/>
</dbReference>
<dbReference type="InterPro" id="IPR050196">
    <property type="entry name" value="Cytochrome_P450_Monoox"/>
</dbReference>
<evidence type="ECO:0000256" key="2">
    <source>
        <dbReference type="ARBA" id="ARBA00022617"/>
    </source>
</evidence>
<dbReference type="SUPFAM" id="SSF48264">
    <property type="entry name" value="Cytochrome P450"/>
    <property type="match status" value="1"/>
</dbReference>
<proteinExistence type="inferred from homology"/>
<dbReference type="PRINTS" id="PR00463">
    <property type="entry name" value="EP450I"/>
</dbReference>
<evidence type="ECO:0000313" key="10">
    <source>
        <dbReference type="Proteomes" id="UP000199126"/>
    </source>
</evidence>
<keyword evidence="3 7" id="KW-0479">Metal-binding</keyword>
<gene>
    <name evidence="9" type="ORF">SAMN04487948_104255</name>
</gene>
<dbReference type="PANTHER" id="PTHR24291:SF50">
    <property type="entry name" value="BIFUNCTIONAL ALBAFLAVENONE MONOOXYGENASE_TERPENE SYNTHASE"/>
    <property type="match status" value="1"/>
</dbReference>
<dbReference type="PANTHER" id="PTHR24291">
    <property type="entry name" value="CYTOCHROME P450 FAMILY 4"/>
    <property type="match status" value="1"/>
</dbReference>
<comment type="similarity">
    <text evidence="1 7">Belongs to the cytochrome P450 family.</text>
</comment>
<evidence type="ECO:0000256" key="7">
    <source>
        <dbReference type="RuleBase" id="RU000461"/>
    </source>
</evidence>
<dbReference type="OrthoDB" id="9881at2157"/>
<dbReference type="GO" id="GO:0016705">
    <property type="term" value="F:oxidoreductase activity, acting on paired donors, with incorporation or reduction of molecular oxygen"/>
    <property type="evidence" value="ECO:0007669"/>
    <property type="project" value="InterPro"/>
</dbReference>
<dbReference type="GO" id="GO:0005506">
    <property type="term" value="F:iron ion binding"/>
    <property type="evidence" value="ECO:0007669"/>
    <property type="project" value="InterPro"/>
</dbReference>
<dbReference type="AlphaFoldDB" id="A0A1H8RV05"/>
<name>A0A1H8RV05_9EURY</name>
<dbReference type="InterPro" id="IPR002401">
    <property type="entry name" value="Cyt_P450_E_grp-I"/>
</dbReference>
<dbReference type="PROSITE" id="PS00086">
    <property type="entry name" value="CYTOCHROME_P450"/>
    <property type="match status" value="1"/>
</dbReference>
<dbReference type="InterPro" id="IPR036396">
    <property type="entry name" value="Cyt_P450_sf"/>
</dbReference>
<dbReference type="GO" id="GO:0004497">
    <property type="term" value="F:monooxygenase activity"/>
    <property type="evidence" value="ECO:0007669"/>
    <property type="project" value="UniProtKB-KW"/>
</dbReference>
<accession>A0A1H8RV05</accession>
<keyword evidence="4 7" id="KW-0560">Oxidoreductase</keyword>
<sequence length="449" mass="50720">MSSQETVDDGQLPPGPDGVPLVGNTVEFVRDVFGFYDTLAEYGDVVSYRVGGHDFVTLLHPDQIEQVLVDDADSYEKGDILRQSGVDFLEHGVLLTEGEEWRRQRTAMQPTFYRERVETYGETMAAYAAATVDSWDDGQVVDLTDEFSALALSILATTLFGVDIRGDESAIRDAAHAVQERSDAGSIQSFLPEWLPTPRNRRFRRATDEFDRVVRDLIAERRRATEASDDLLSLLLDVTYEDGTAMDERTVRDQLMTFLFAGHETTSLALSYAVFALARHPEVAARLRAEIDDVVGDGRPTAADVRRLDDTERVLKETLRLYPPAYVLFRQPTRDVVLGGYRVPEGTQLTLPSFRLHADPRWYDDPESFRPERWTDEMEAELPDYAYFPFGGGPRHCIGMRFAILELHLVLATLVQSCEFDLVSDPDLEFTAAATLQPKEALRVRVRKR</sequence>
<evidence type="ECO:0000313" key="9">
    <source>
        <dbReference type="EMBL" id="SEO70192.1"/>
    </source>
</evidence>
<keyword evidence="10" id="KW-1185">Reference proteome</keyword>
<dbReference type="PRINTS" id="PR00385">
    <property type="entry name" value="P450"/>
</dbReference>
<feature type="region of interest" description="Disordered" evidence="8">
    <location>
        <begin position="1"/>
        <end position="20"/>
    </location>
</feature>
<dbReference type="InterPro" id="IPR001128">
    <property type="entry name" value="Cyt_P450"/>
</dbReference>
<evidence type="ECO:0000256" key="8">
    <source>
        <dbReference type="SAM" id="MobiDB-lite"/>
    </source>
</evidence>
<dbReference type="Gene3D" id="1.10.630.10">
    <property type="entry name" value="Cytochrome P450"/>
    <property type="match status" value="1"/>
</dbReference>
<keyword evidence="6 7" id="KW-0503">Monooxygenase</keyword>
<evidence type="ECO:0000256" key="1">
    <source>
        <dbReference type="ARBA" id="ARBA00010617"/>
    </source>
</evidence>
<dbReference type="EMBL" id="FODV01000004">
    <property type="protein sequence ID" value="SEO70192.1"/>
    <property type="molecule type" value="Genomic_DNA"/>
</dbReference>
<organism evidence="9 10">
    <name type="scientific">Halogranum amylolyticum</name>
    <dbReference type="NCBI Taxonomy" id="660520"/>
    <lineage>
        <taxon>Archaea</taxon>
        <taxon>Methanobacteriati</taxon>
        <taxon>Methanobacteriota</taxon>
        <taxon>Stenosarchaea group</taxon>
        <taxon>Halobacteria</taxon>
        <taxon>Halobacteriales</taxon>
        <taxon>Haloferacaceae</taxon>
    </lineage>
</organism>
<keyword evidence="5 7" id="KW-0408">Iron</keyword>
<protein>
    <submittedName>
        <fullName evidence="9">Cytochrome P450</fullName>
    </submittedName>
</protein>
<dbReference type="Pfam" id="PF00067">
    <property type="entry name" value="p450"/>
    <property type="match status" value="1"/>
</dbReference>
<evidence type="ECO:0000256" key="6">
    <source>
        <dbReference type="ARBA" id="ARBA00023033"/>
    </source>
</evidence>
<reference evidence="10" key="1">
    <citation type="submission" date="2016-10" db="EMBL/GenBank/DDBJ databases">
        <authorList>
            <person name="Varghese N."/>
            <person name="Submissions S."/>
        </authorList>
    </citation>
    <scope>NUCLEOTIDE SEQUENCE [LARGE SCALE GENOMIC DNA]</scope>
    <source>
        <strain evidence="10">CGMCC 1.10121</strain>
    </source>
</reference>
<evidence type="ECO:0000256" key="3">
    <source>
        <dbReference type="ARBA" id="ARBA00022723"/>
    </source>
</evidence>